<feature type="coiled-coil region" evidence="1">
    <location>
        <begin position="30"/>
        <end position="81"/>
    </location>
</feature>
<keyword evidence="3" id="KW-0449">Lipoprotein</keyword>
<dbReference type="Proteomes" id="UP000254707">
    <property type="component" value="Unassembled WGS sequence"/>
</dbReference>
<evidence type="ECO:0000256" key="2">
    <source>
        <dbReference type="SAM" id="MobiDB-lite"/>
    </source>
</evidence>
<gene>
    <name evidence="3" type="ORF">NCTC7688_01511</name>
</gene>
<dbReference type="PROSITE" id="PS51257">
    <property type="entry name" value="PROKAR_LIPOPROTEIN"/>
    <property type="match status" value="1"/>
</dbReference>
<reference evidence="3 4" key="1">
    <citation type="submission" date="2018-06" db="EMBL/GenBank/DDBJ databases">
        <authorList>
            <consortium name="Pathogen Informatics"/>
            <person name="Doyle S."/>
        </authorList>
    </citation>
    <scope>NUCLEOTIDE SEQUENCE [LARGE SCALE GENOMIC DNA]</scope>
    <source>
        <strain evidence="3 4">NCTC7688</strain>
    </source>
</reference>
<dbReference type="AlphaFoldDB" id="A0A380HLH7"/>
<name>A0A380HLH7_STASA</name>
<sequence>MKKKIVAILGASCLLVGCGSQNLGPLEEKTTQLRDENHKLKSNIQDLKQQISKEKSNITALEKDKKNIATAKNNNKKVTNLKASSTYYQDIAKSIKQYDEIESDVTKNKGDKKIQEKLTDITNKIDTAFTTYKNDINKEKMSSDDKEKNKDITKLNKKLSDAMSDIREGYNGKDKKKIQKGQNALSTISINNSQS</sequence>
<keyword evidence="1" id="KW-0175">Coiled coil</keyword>
<evidence type="ECO:0000313" key="4">
    <source>
        <dbReference type="Proteomes" id="UP000254707"/>
    </source>
</evidence>
<feature type="compositionally biased region" description="Polar residues" evidence="2">
    <location>
        <begin position="180"/>
        <end position="195"/>
    </location>
</feature>
<dbReference type="RefSeq" id="WP_002483199.1">
    <property type="nucleotide sequence ID" value="NZ_CP054438.1"/>
</dbReference>
<protein>
    <submittedName>
        <fullName evidence="3">Lipoprotein</fullName>
    </submittedName>
</protein>
<feature type="compositionally biased region" description="Basic and acidic residues" evidence="2">
    <location>
        <begin position="163"/>
        <end position="173"/>
    </location>
</feature>
<evidence type="ECO:0000313" key="3">
    <source>
        <dbReference type="EMBL" id="SUM82944.1"/>
    </source>
</evidence>
<dbReference type="EMBL" id="UHED01000001">
    <property type="protein sequence ID" value="SUM82944.1"/>
    <property type="molecule type" value="Genomic_DNA"/>
</dbReference>
<feature type="region of interest" description="Disordered" evidence="2">
    <location>
        <begin position="163"/>
        <end position="195"/>
    </location>
</feature>
<organism evidence="3 4">
    <name type="scientific">Staphylococcus saprophyticus</name>
    <dbReference type="NCBI Taxonomy" id="29385"/>
    <lineage>
        <taxon>Bacteria</taxon>
        <taxon>Bacillati</taxon>
        <taxon>Bacillota</taxon>
        <taxon>Bacilli</taxon>
        <taxon>Bacillales</taxon>
        <taxon>Staphylococcaceae</taxon>
        <taxon>Staphylococcus</taxon>
    </lineage>
</organism>
<accession>A0A380HLH7</accession>
<proteinExistence type="predicted"/>
<evidence type="ECO:0000256" key="1">
    <source>
        <dbReference type="SAM" id="Coils"/>
    </source>
</evidence>